<reference evidence="2 3" key="1">
    <citation type="submission" date="2024-09" db="EMBL/GenBank/DDBJ databases">
        <authorList>
            <person name="Sun Q."/>
            <person name="Mori K."/>
        </authorList>
    </citation>
    <scope>NUCLEOTIDE SEQUENCE [LARGE SCALE GENOMIC DNA]</scope>
    <source>
        <strain evidence="2 3">TISTR 1856</strain>
    </source>
</reference>
<organism evidence="2 3">
    <name type="scientific">Kineococcus gynurae</name>
    <dbReference type="NCBI Taxonomy" id="452979"/>
    <lineage>
        <taxon>Bacteria</taxon>
        <taxon>Bacillati</taxon>
        <taxon>Actinomycetota</taxon>
        <taxon>Actinomycetes</taxon>
        <taxon>Kineosporiales</taxon>
        <taxon>Kineosporiaceae</taxon>
        <taxon>Kineococcus</taxon>
    </lineage>
</organism>
<accession>A0ABV5LTD9</accession>
<dbReference type="EMBL" id="JBHMDM010000005">
    <property type="protein sequence ID" value="MFB9377340.1"/>
    <property type="molecule type" value="Genomic_DNA"/>
</dbReference>
<dbReference type="SUPFAM" id="SSF56112">
    <property type="entry name" value="Protein kinase-like (PK-like)"/>
    <property type="match status" value="1"/>
</dbReference>
<protein>
    <submittedName>
        <fullName evidence="2">Phosphotransferase family protein</fullName>
    </submittedName>
</protein>
<evidence type="ECO:0000259" key="1">
    <source>
        <dbReference type="Pfam" id="PF01636"/>
    </source>
</evidence>
<name>A0ABV5LTD9_9ACTN</name>
<evidence type="ECO:0000313" key="2">
    <source>
        <dbReference type="EMBL" id="MFB9377340.1"/>
    </source>
</evidence>
<gene>
    <name evidence="2" type="ORF">ACFFVI_10180</name>
</gene>
<evidence type="ECO:0000313" key="3">
    <source>
        <dbReference type="Proteomes" id="UP001589748"/>
    </source>
</evidence>
<dbReference type="Proteomes" id="UP001589748">
    <property type="component" value="Unassembled WGS sequence"/>
</dbReference>
<keyword evidence="3" id="KW-1185">Reference proteome</keyword>
<sequence length="287" mass="30986">MPNATRTGGALDWVRSQVRLRGAPRLHKHRPWSRVWEVPTSEGVRWLKACSPATAHEARLLPALAAWGVPGVPRPLAAEPDAGYLLLADHGATLNSTRDASRRWPQVLGGYAAVQRRVTPHAAELLALGVPDLRLGVLPDVAADLFSRWAPGLAGEVARIRDEAAELAELGPPPTLQHDDLHDGNVFAADLAVFDWGDACVGHPFSSLLVALQVDDAVHPSPAARTAYLAGWDLAPTRHERAVELGVRLGRISRAHSWERALADWPDPPAAYAGAPGHWLRTLQTTV</sequence>
<feature type="domain" description="Aminoglycoside phosphotransferase" evidence="1">
    <location>
        <begin position="47"/>
        <end position="238"/>
    </location>
</feature>
<comment type="caution">
    <text evidence="2">The sequence shown here is derived from an EMBL/GenBank/DDBJ whole genome shotgun (WGS) entry which is preliminary data.</text>
</comment>
<dbReference type="InterPro" id="IPR002575">
    <property type="entry name" value="Aminoglycoside_PTrfase"/>
</dbReference>
<dbReference type="Pfam" id="PF01636">
    <property type="entry name" value="APH"/>
    <property type="match status" value="1"/>
</dbReference>
<dbReference type="InterPro" id="IPR011009">
    <property type="entry name" value="Kinase-like_dom_sf"/>
</dbReference>
<proteinExistence type="predicted"/>
<dbReference type="RefSeq" id="WP_380139214.1">
    <property type="nucleotide sequence ID" value="NZ_JBHLUI010000010.1"/>
</dbReference>
<dbReference type="Gene3D" id="3.90.1200.10">
    <property type="match status" value="1"/>
</dbReference>